<protein>
    <recommendedName>
        <fullName evidence="2">Sodium symporter small subunit domain-containing protein</fullName>
    </recommendedName>
</protein>
<keyword evidence="1" id="KW-0812">Transmembrane</keyword>
<feature type="transmembrane region" description="Helical" evidence="1">
    <location>
        <begin position="54"/>
        <end position="74"/>
    </location>
</feature>
<sequence length="88" mass="10458">MSLSKEDAARGYWKENLRFMMILLVIWFSVSFGAGILFVDALDNIQFFGFPLGFWFAQQGSIYAFVILIFVYVWKMNRLDRKYDVHEE</sequence>
<dbReference type="Pfam" id="PF13937">
    <property type="entry name" value="DUF4212"/>
    <property type="match status" value="1"/>
</dbReference>
<reference evidence="3" key="1">
    <citation type="journal article" date="2015" name="Nature">
        <title>Complex archaea that bridge the gap between prokaryotes and eukaryotes.</title>
        <authorList>
            <person name="Spang A."/>
            <person name="Saw J.H."/>
            <person name="Jorgensen S.L."/>
            <person name="Zaremba-Niedzwiedzka K."/>
            <person name="Martijn J."/>
            <person name="Lind A.E."/>
            <person name="van Eijk R."/>
            <person name="Schleper C."/>
            <person name="Guy L."/>
            <person name="Ettema T.J."/>
        </authorList>
    </citation>
    <scope>NUCLEOTIDE SEQUENCE</scope>
</reference>
<keyword evidence="1" id="KW-1133">Transmembrane helix</keyword>
<gene>
    <name evidence="3" type="ORF">LCGC14_0362690</name>
</gene>
<name>A0A0F9TQD9_9ZZZZ</name>
<feature type="domain" description="Sodium symporter small subunit" evidence="2">
    <location>
        <begin position="10"/>
        <end position="86"/>
    </location>
</feature>
<dbReference type="AlphaFoldDB" id="A0A0F9TQD9"/>
<evidence type="ECO:0000256" key="1">
    <source>
        <dbReference type="SAM" id="Phobius"/>
    </source>
</evidence>
<accession>A0A0F9TQD9</accession>
<feature type="transmembrane region" description="Helical" evidence="1">
    <location>
        <begin position="21"/>
        <end position="42"/>
    </location>
</feature>
<evidence type="ECO:0000313" key="3">
    <source>
        <dbReference type="EMBL" id="KKN77177.1"/>
    </source>
</evidence>
<dbReference type="NCBIfam" id="TIGR03647">
    <property type="entry name" value="Na_symport_sm"/>
    <property type="match status" value="1"/>
</dbReference>
<dbReference type="InterPro" id="IPR019886">
    <property type="entry name" value="Na_symporter_ssu"/>
</dbReference>
<keyword evidence="1" id="KW-0472">Membrane</keyword>
<organism evidence="3">
    <name type="scientific">marine sediment metagenome</name>
    <dbReference type="NCBI Taxonomy" id="412755"/>
    <lineage>
        <taxon>unclassified sequences</taxon>
        <taxon>metagenomes</taxon>
        <taxon>ecological metagenomes</taxon>
    </lineage>
</organism>
<dbReference type="EMBL" id="LAZR01000283">
    <property type="protein sequence ID" value="KKN77177.1"/>
    <property type="molecule type" value="Genomic_DNA"/>
</dbReference>
<evidence type="ECO:0000259" key="2">
    <source>
        <dbReference type="Pfam" id="PF13937"/>
    </source>
</evidence>
<comment type="caution">
    <text evidence="3">The sequence shown here is derived from an EMBL/GenBank/DDBJ whole genome shotgun (WGS) entry which is preliminary data.</text>
</comment>
<proteinExistence type="predicted"/>